<gene>
    <name evidence="12" type="ORF">CWS72_18815</name>
</gene>
<dbReference type="OrthoDB" id="9808002at2"/>
<reference evidence="13" key="1">
    <citation type="submission" date="2017-12" db="EMBL/GenBank/DDBJ databases">
        <title>Draft genome sequence of Telmatospirillum siberiense 26-4b1T, an acidotolerant peatland alphaproteobacterium potentially involved in sulfur cycling.</title>
        <authorList>
            <person name="Hausmann B."/>
            <person name="Pjevac P."/>
            <person name="Schreck K."/>
            <person name="Herbold C.W."/>
            <person name="Daims H."/>
            <person name="Wagner M."/>
            <person name="Pester M."/>
            <person name="Loy A."/>
        </authorList>
    </citation>
    <scope>NUCLEOTIDE SEQUENCE [LARGE SCALE GENOMIC DNA]</scope>
    <source>
        <strain evidence="13">26-4b1</strain>
    </source>
</reference>
<dbReference type="PIRSF" id="PIRSF005572">
    <property type="entry name" value="NifS"/>
    <property type="match status" value="1"/>
</dbReference>
<evidence type="ECO:0000256" key="9">
    <source>
        <dbReference type="ARBA" id="ARBA00023014"/>
    </source>
</evidence>
<dbReference type="GO" id="GO:0046872">
    <property type="term" value="F:metal ion binding"/>
    <property type="evidence" value="ECO:0007669"/>
    <property type="project" value="UniProtKB-KW"/>
</dbReference>
<comment type="catalytic activity">
    <reaction evidence="10">
        <text>(sulfur carrier)-H + L-cysteine = (sulfur carrier)-SH + L-alanine</text>
        <dbReference type="Rhea" id="RHEA:43892"/>
        <dbReference type="Rhea" id="RHEA-COMP:14737"/>
        <dbReference type="Rhea" id="RHEA-COMP:14739"/>
        <dbReference type="ChEBI" id="CHEBI:29917"/>
        <dbReference type="ChEBI" id="CHEBI:35235"/>
        <dbReference type="ChEBI" id="CHEBI:57972"/>
        <dbReference type="ChEBI" id="CHEBI:64428"/>
        <dbReference type="EC" id="2.8.1.7"/>
    </reaction>
</comment>
<keyword evidence="6" id="KW-0479">Metal-binding</keyword>
<evidence type="ECO:0000256" key="7">
    <source>
        <dbReference type="ARBA" id="ARBA00022898"/>
    </source>
</evidence>
<sequence>MMIRAYLDNNATTRLDPEALAAMMPYLTNLYVNPSSAAGELFGTAQPLTEAKRCLARLLGAPELADNLVLTSGASESNSWAVHAATAGRGRGHIVATAIEHPSLMAAFESCRDAGWDVEFASPDEHGCVAPEAVTALLRPETALVSVMLANNETGVIQPVADIGHLVRDLSPSALFHVDVTQAVGRISISLNEDLIAADLVSLSGHKFHGPNGVGALFAADGVRLPPLIYGSQESGRRGGTPDAAAAAGLATAAKLALERLPEMAHVATLRDNFEHALIDCLPELRILGRMAHRLPNTSAFVIPGMNAQHAVEALAHQGVVVAAGSACTSGSPAPSHVMLAMGLSYEEAKSTLRVSLSRETTADEIALAIDCLSTLVRSAL</sequence>
<dbReference type="PANTHER" id="PTHR11601:SF34">
    <property type="entry name" value="CYSTEINE DESULFURASE"/>
    <property type="match status" value="1"/>
</dbReference>
<dbReference type="SUPFAM" id="SSF53383">
    <property type="entry name" value="PLP-dependent transferases"/>
    <property type="match status" value="1"/>
</dbReference>
<evidence type="ECO:0000256" key="4">
    <source>
        <dbReference type="ARBA" id="ARBA00013558"/>
    </source>
</evidence>
<dbReference type="Gene3D" id="3.40.640.10">
    <property type="entry name" value="Type I PLP-dependent aspartate aminotransferase-like (Major domain)"/>
    <property type="match status" value="1"/>
</dbReference>
<evidence type="ECO:0000313" key="12">
    <source>
        <dbReference type="EMBL" id="PKU22910.1"/>
    </source>
</evidence>
<evidence type="ECO:0000256" key="8">
    <source>
        <dbReference type="ARBA" id="ARBA00023004"/>
    </source>
</evidence>
<keyword evidence="13" id="KW-1185">Reference proteome</keyword>
<dbReference type="GO" id="GO:0031071">
    <property type="term" value="F:cysteine desulfurase activity"/>
    <property type="evidence" value="ECO:0007669"/>
    <property type="project" value="UniProtKB-EC"/>
</dbReference>
<dbReference type="GO" id="GO:0051536">
    <property type="term" value="F:iron-sulfur cluster binding"/>
    <property type="evidence" value="ECO:0007669"/>
    <property type="project" value="UniProtKB-KW"/>
</dbReference>
<dbReference type="InterPro" id="IPR015422">
    <property type="entry name" value="PyrdxlP-dep_Trfase_small"/>
</dbReference>
<keyword evidence="5" id="KW-0808">Transferase</keyword>
<dbReference type="Gene3D" id="1.10.260.50">
    <property type="match status" value="1"/>
</dbReference>
<evidence type="ECO:0000256" key="1">
    <source>
        <dbReference type="ARBA" id="ARBA00001933"/>
    </source>
</evidence>
<feature type="domain" description="Aminotransferase class V" evidence="11">
    <location>
        <begin position="6"/>
        <end position="366"/>
    </location>
</feature>
<evidence type="ECO:0000313" key="13">
    <source>
        <dbReference type="Proteomes" id="UP000233293"/>
    </source>
</evidence>
<protein>
    <recommendedName>
        <fullName evidence="4">Cysteine desulfurase</fullName>
    </recommendedName>
</protein>
<evidence type="ECO:0000256" key="2">
    <source>
        <dbReference type="ARBA" id="ARBA00003120"/>
    </source>
</evidence>
<dbReference type="Gene3D" id="3.90.1150.10">
    <property type="entry name" value="Aspartate Aminotransferase, domain 1"/>
    <property type="match status" value="1"/>
</dbReference>
<dbReference type="InterPro" id="IPR016454">
    <property type="entry name" value="Cysteine_dSase"/>
</dbReference>
<organism evidence="12 13">
    <name type="scientific">Telmatospirillum siberiense</name>
    <dbReference type="NCBI Taxonomy" id="382514"/>
    <lineage>
        <taxon>Bacteria</taxon>
        <taxon>Pseudomonadati</taxon>
        <taxon>Pseudomonadota</taxon>
        <taxon>Alphaproteobacteria</taxon>
        <taxon>Rhodospirillales</taxon>
        <taxon>Rhodospirillaceae</taxon>
        <taxon>Telmatospirillum</taxon>
    </lineage>
</organism>
<dbReference type="InterPro" id="IPR000192">
    <property type="entry name" value="Aminotrans_V_dom"/>
</dbReference>
<dbReference type="PANTHER" id="PTHR11601">
    <property type="entry name" value="CYSTEINE DESULFURYLASE FAMILY MEMBER"/>
    <property type="match status" value="1"/>
</dbReference>
<accession>A0A2N3PR73</accession>
<evidence type="ECO:0000256" key="10">
    <source>
        <dbReference type="ARBA" id="ARBA00050776"/>
    </source>
</evidence>
<keyword evidence="9" id="KW-0411">Iron-sulfur</keyword>
<comment type="cofactor">
    <cofactor evidence="1">
        <name>pyridoxal 5'-phosphate</name>
        <dbReference type="ChEBI" id="CHEBI:597326"/>
    </cofactor>
</comment>
<comment type="similarity">
    <text evidence="3">Belongs to the class-V pyridoxal-phosphate-dependent aminotransferase family. NifS/IscS subfamily.</text>
</comment>
<dbReference type="RefSeq" id="WP_101252184.1">
    <property type="nucleotide sequence ID" value="NZ_PIUM01000025.1"/>
</dbReference>
<dbReference type="EMBL" id="PIUM01000025">
    <property type="protein sequence ID" value="PKU22910.1"/>
    <property type="molecule type" value="Genomic_DNA"/>
</dbReference>
<dbReference type="Proteomes" id="UP000233293">
    <property type="component" value="Unassembled WGS sequence"/>
</dbReference>
<evidence type="ECO:0000259" key="11">
    <source>
        <dbReference type="Pfam" id="PF00266"/>
    </source>
</evidence>
<proteinExistence type="inferred from homology"/>
<keyword evidence="8" id="KW-0408">Iron</keyword>
<keyword evidence="7" id="KW-0663">Pyridoxal phosphate</keyword>
<name>A0A2N3PR73_9PROT</name>
<dbReference type="InterPro" id="IPR015424">
    <property type="entry name" value="PyrdxlP-dep_Trfase"/>
</dbReference>
<evidence type="ECO:0000256" key="3">
    <source>
        <dbReference type="ARBA" id="ARBA00006490"/>
    </source>
</evidence>
<comment type="caution">
    <text evidence="12">The sequence shown here is derived from an EMBL/GenBank/DDBJ whole genome shotgun (WGS) entry which is preliminary data.</text>
</comment>
<evidence type="ECO:0000256" key="6">
    <source>
        <dbReference type="ARBA" id="ARBA00022723"/>
    </source>
</evidence>
<dbReference type="AlphaFoldDB" id="A0A2N3PR73"/>
<evidence type="ECO:0000256" key="5">
    <source>
        <dbReference type="ARBA" id="ARBA00022679"/>
    </source>
</evidence>
<dbReference type="InterPro" id="IPR015421">
    <property type="entry name" value="PyrdxlP-dep_Trfase_major"/>
</dbReference>
<comment type="function">
    <text evidence="2">Catalyzes the removal of elemental sulfur atoms from cysteine to produce alanine. Seems to participate in the biosynthesis of the nitrogenase metalloclusters by providing the inorganic sulfur required for the Fe-S core formation.</text>
</comment>
<dbReference type="Pfam" id="PF00266">
    <property type="entry name" value="Aminotran_5"/>
    <property type="match status" value="1"/>
</dbReference>